<proteinExistence type="predicted"/>
<gene>
    <name evidence="1" type="ORF">AKO1_013602</name>
</gene>
<comment type="caution">
    <text evidence="1">The sequence shown here is derived from an EMBL/GenBank/DDBJ whole genome shotgun (WGS) entry which is preliminary data.</text>
</comment>
<evidence type="ECO:0000313" key="2">
    <source>
        <dbReference type="Proteomes" id="UP001431209"/>
    </source>
</evidence>
<keyword evidence="2" id="KW-1185">Reference proteome</keyword>
<reference evidence="1 2" key="1">
    <citation type="submission" date="2024-03" db="EMBL/GenBank/DDBJ databases">
        <title>The Acrasis kona genome and developmental transcriptomes reveal deep origins of eukaryotic multicellular pathways.</title>
        <authorList>
            <person name="Sheikh S."/>
            <person name="Fu C.-J."/>
            <person name="Brown M.W."/>
            <person name="Baldauf S.L."/>
        </authorList>
    </citation>
    <scope>NUCLEOTIDE SEQUENCE [LARGE SCALE GENOMIC DNA]</scope>
    <source>
        <strain evidence="1 2">ATCC MYA-3509</strain>
    </source>
</reference>
<protein>
    <submittedName>
        <fullName evidence="1">Uncharacterized protein</fullName>
    </submittedName>
</protein>
<name>A0AAW2YV72_9EUKA</name>
<dbReference type="Proteomes" id="UP001431209">
    <property type="component" value="Unassembled WGS sequence"/>
</dbReference>
<organism evidence="1 2">
    <name type="scientific">Acrasis kona</name>
    <dbReference type="NCBI Taxonomy" id="1008807"/>
    <lineage>
        <taxon>Eukaryota</taxon>
        <taxon>Discoba</taxon>
        <taxon>Heterolobosea</taxon>
        <taxon>Tetramitia</taxon>
        <taxon>Eutetramitia</taxon>
        <taxon>Acrasidae</taxon>
        <taxon>Acrasis</taxon>
    </lineage>
</organism>
<accession>A0AAW2YV72</accession>
<evidence type="ECO:0000313" key="1">
    <source>
        <dbReference type="EMBL" id="KAL0480949.1"/>
    </source>
</evidence>
<dbReference type="EMBL" id="JAOPGA020000708">
    <property type="protein sequence ID" value="KAL0480949.1"/>
    <property type="molecule type" value="Genomic_DNA"/>
</dbReference>
<dbReference type="AlphaFoldDB" id="A0AAW2YV72"/>
<sequence length="134" mass="15708">MQHTPSNTQPQTFYLIEESMEELLLEGLDREQRNLEIQRVKLDISNITHVHEQTIESPAKGDLTNIELEIATDVTSKTQIALNPTLETELENNIFDSNSWEFVDGVNTKTHKNRWNFHGSKKRKRDEWSKFKKN</sequence>